<dbReference type="AlphaFoldDB" id="A0A565CP82"/>
<sequence>MHPTDPLERALVRSTCSEAYLDDITAGYVKMLDTSVQVNKLVVHEEWTESSEMAAK</sequence>
<comment type="caution">
    <text evidence="1">The sequence shown here is derived from an EMBL/GenBank/DDBJ whole genome shotgun (WGS) entry which is preliminary data.</text>
</comment>
<reference evidence="1" key="1">
    <citation type="submission" date="2019-07" db="EMBL/GenBank/DDBJ databases">
        <authorList>
            <person name="Dittberner H."/>
        </authorList>
    </citation>
    <scope>NUCLEOTIDE SEQUENCE [LARGE SCALE GENOMIC DNA]</scope>
</reference>
<protein>
    <submittedName>
        <fullName evidence="1">Uncharacterized protein</fullName>
    </submittedName>
</protein>
<dbReference type="EMBL" id="CABITT030000008">
    <property type="protein sequence ID" value="VVB15523.1"/>
    <property type="molecule type" value="Genomic_DNA"/>
</dbReference>
<keyword evidence="2" id="KW-1185">Reference proteome</keyword>
<accession>A0A565CP82</accession>
<evidence type="ECO:0000313" key="1">
    <source>
        <dbReference type="EMBL" id="VVB15523.1"/>
    </source>
</evidence>
<evidence type="ECO:0000313" key="2">
    <source>
        <dbReference type="Proteomes" id="UP000489600"/>
    </source>
</evidence>
<dbReference type="Proteomes" id="UP000489600">
    <property type="component" value="Unassembled WGS sequence"/>
</dbReference>
<name>A0A565CP82_9BRAS</name>
<organism evidence="1 2">
    <name type="scientific">Arabis nemorensis</name>
    <dbReference type="NCBI Taxonomy" id="586526"/>
    <lineage>
        <taxon>Eukaryota</taxon>
        <taxon>Viridiplantae</taxon>
        <taxon>Streptophyta</taxon>
        <taxon>Embryophyta</taxon>
        <taxon>Tracheophyta</taxon>
        <taxon>Spermatophyta</taxon>
        <taxon>Magnoliopsida</taxon>
        <taxon>eudicotyledons</taxon>
        <taxon>Gunneridae</taxon>
        <taxon>Pentapetalae</taxon>
        <taxon>rosids</taxon>
        <taxon>malvids</taxon>
        <taxon>Brassicales</taxon>
        <taxon>Brassicaceae</taxon>
        <taxon>Arabideae</taxon>
        <taxon>Arabis</taxon>
    </lineage>
</organism>
<proteinExistence type="predicted"/>
<gene>
    <name evidence="1" type="ORF">ANE_LOCUS25967</name>
</gene>